<name>A0ABV9HE82_9MICO</name>
<evidence type="ECO:0000313" key="3">
    <source>
        <dbReference type="Proteomes" id="UP001596011"/>
    </source>
</evidence>
<dbReference type="Gene3D" id="3.40.50.720">
    <property type="entry name" value="NAD(P)-binding Rossmann-like Domain"/>
    <property type="match status" value="1"/>
</dbReference>
<proteinExistence type="predicted"/>
<dbReference type="Pfam" id="PF01408">
    <property type="entry name" value="GFO_IDH_MocA"/>
    <property type="match status" value="1"/>
</dbReference>
<dbReference type="SUPFAM" id="SSF51735">
    <property type="entry name" value="NAD(P)-binding Rossmann-fold domains"/>
    <property type="match status" value="1"/>
</dbReference>
<sequence>MSNPARFAVIGTGWRAQFHLRVAAADPARLEAVAVMARDQAKADAIQARYGVPGVTSLDDLLAHEPEFVIADVSWPAMPGILKELTARGVRVLAETPPAPDLAGLRDLWTTIKDESLVQVAEQYVLMPGHAARLAVIADGVIGTPQAVEIASTHLYHATSLIRAFLDVGTDRAVVSGRTFDTRMALPLGFDGWNTDPQPEVQTSTYATLDFGDGRVGVYDFMNMQWWNPLLARRVVVRGTLGELVDDTVTSWDGHDPVTSRIEYRRTGVDMNLEGNEVVHASFNGKVVWRNAWVGTRLSEDDLAVADNLVAVGAWARGEAEGPYSLAAACQDHALGLAIEESARTHQDVVVADEPWA</sequence>
<dbReference type="Proteomes" id="UP001596011">
    <property type="component" value="Unassembled WGS sequence"/>
</dbReference>
<dbReference type="SUPFAM" id="SSF55347">
    <property type="entry name" value="Glyceraldehyde-3-phosphate dehydrogenase-like, C-terminal domain"/>
    <property type="match status" value="1"/>
</dbReference>
<dbReference type="PANTHER" id="PTHR43377">
    <property type="entry name" value="BILIVERDIN REDUCTASE A"/>
    <property type="match status" value="1"/>
</dbReference>
<reference evidence="3" key="1">
    <citation type="journal article" date="2019" name="Int. J. Syst. Evol. Microbiol.">
        <title>The Global Catalogue of Microorganisms (GCM) 10K type strain sequencing project: providing services to taxonomists for standard genome sequencing and annotation.</title>
        <authorList>
            <consortium name="The Broad Institute Genomics Platform"/>
            <consortium name="The Broad Institute Genome Sequencing Center for Infectious Disease"/>
            <person name="Wu L."/>
            <person name="Ma J."/>
        </authorList>
    </citation>
    <scope>NUCLEOTIDE SEQUENCE [LARGE SCALE GENOMIC DNA]</scope>
    <source>
        <strain evidence="3">CCUG 42722</strain>
    </source>
</reference>
<dbReference type="InterPro" id="IPR036291">
    <property type="entry name" value="NAD(P)-bd_dom_sf"/>
</dbReference>
<evidence type="ECO:0000259" key="1">
    <source>
        <dbReference type="Pfam" id="PF01408"/>
    </source>
</evidence>
<keyword evidence="3" id="KW-1185">Reference proteome</keyword>
<comment type="caution">
    <text evidence="2">The sequence shown here is derived from an EMBL/GenBank/DDBJ whole genome shotgun (WGS) entry which is preliminary data.</text>
</comment>
<dbReference type="Gene3D" id="3.30.360.10">
    <property type="entry name" value="Dihydrodipicolinate Reductase, domain 2"/>
    <property type="match status" value="1"/>
</dbReference>
<accession>A0ABV9HE82</accession>
<feature type="domain" description="Gfo/Idh/MocA-like oxidoreductase N-terminal" evidence="1">
    <location>
        <begin position="6"/>
        <end position="117"/>
    </location>
</feature>
<dbReference type="RefSeq" id="WP_377132770.1">
    <property type="nucleotide sequence ID" value="NZ_JBHSFI010000002.1"/>
</dbReference>
<dbReference type="InterPro" id="IPR051450">
    <property type="entry name" value="Gfo/Idh/MocA_Oxidoreductases"/>
</dbReference>
<organism evidence="2 3">
    <name type="scientific">Promicromonospora alba</name>
    <dbReference type="NCBI Taxonomy" id="1616110"/>
    <lineage>
        <taxon>Bacteria</taxon>
        <taxon>Bacillati</taxon>
        <taxon>Actinomycetota</taxon>
        <taxon>Actinomycetes</taxon>
        <taxon>Micrococcales</taxon>
        <taxon>Promicromonosporaceae</taxon>
        <taxon>Promicromonospora</taxon>
    </lineage>
</organism>
<gene>
    <name evidence="2" type="ORF">ACFO6V_04760</name>
</gene>
<dbReference type="PANTHER" id="PTHR43377:SF1">
    <property type="entry name" value="BILIVERDIN REDUCTASE A"/>
    <property type="match status" value="1"/>
</dbReference>
<dbReference type="InterPro" id="IPR000683">
    <property type="entry name" value="Gfo/Idh/MocA-like_OxRdtase_N"/>
</dbReference>
<dbReference type="EMBL" id="JBHSFI010000002">
    <property type="protein sequence ID" value="MFC4627535.1"/>
    <property type="molecule type" value="Genomic_DNA"/>
</dbReference>
<protein>
    <submittedName>
        <fullName evidence="2">Gfo/Idh/MocA family protein</fullName>
    </submittedName>
</protein>
<evidence type="ECO:0000313" key="2">
    <source>
        <dbReference type="EMBL" id="MFC4627535.1"/>
    </source>
</evidence>